<dbReference type="KEGG" id="paru:CYR75_06015"/>
<keyword evidence="2" id="KW-1185">Reference proteome</keyword>
<dbReference type="GO" id="GO:0009384">
    <property type="term" value="F:N-acylmannosamine kinase activity"/>
    <property type="evidence" value="ECO:0007669"/>
    <property type="project" value="TreeGrafter"/>
</dbReference>
<keyword evidence="1" id="KW-0808">Transferase</keyword>
<dbReference type="AlphaFoldDB" id="A0A2K9ME33"/>
<dbReference type="SUPFAM" id="SSF53067">
    <property type="entry name" value="Actin-like ATPase domain"/>
    <property type="match status" value="1"/>
</dbReference>
<organism evidence="1 2">
    <name type="scientific">Paracoccus jeotgali</name>
    <dbReference type="NCBI Taxonomy" id="2065379"/>
    <lineage>
        <taxon>Bacteria</taxon>
        <taxon>Pseudomonadati</taxon>
        <taxon>Pseudomonadota</taxon>
        <taxon>Alphaproteobacteria</taxon>
        <taxon>Rhodobacterales</taxon>
        <taxon>Paracoccaceae</taxon>
        <taxon>Paracoccus</taxon>
    </lineage>
</organism>
<gene>
    <name evidence="1" type="ORF">CYR75_06015</name>
</gene>
<name>A0A2K9ME33_9RHOB</name>
<keyword evidence="1" id="KW-0418">Kinase</keyword>
<proteinExistence type="predicted"/>
<dbReference type="EMBL" id="CP025583">
    <property type="protein sequence ID" value="AUM73901.1"/>
    <property type="molecule type" value="Genomic_DNA"/>
</dbReference>
<accession>A0A2K9ME33</accession>
<evidence type="ECO:0000313" key="1">
    <source>
        <dbReference type="EMBL" id="AUM73901.1"/>
    </source>
</evidence>
<dbReference type="RefSeq" id="WP_101499253.1">
    <property type="nucleotide sequence ID" value="NZ_CP025583.1"/>
</dbReference>
<dbReference type="Gene3D" id="3.30.420.40">
    <property type="match status" value="2"/>
</dbReference>
<dbReference type="Pfam" id="PF00480">
    <property type="entry name" value="ROK"/>
    <property type="match status" value="1"/>
</dbReference>
<sequence length="303" mass="30257">MTTPLPRTALTGFAADLGGTKIAAARIHAGEVAERLIAPTDPAADPDAQLVVIKGLLDLLGHDSGAPLGVAVAGRVDAEGMWHAVNRGTLHAIGDFSLRDGLSRHLGPATSLNDAAAAALAEGLFGAGTDSAGFAFITVSTGVGGGLVIGNRLLSSGNGLAGHVGFVSSRFASGPCGSGRMATVESIAGGRGIAAAAAAAGYEGRDARAVFDAAAEGQDWAGRIVDSSAHAMASLIGDLTTILGLDTVAIGGSIGLAPGYIDRIRLALTEEPELFRPRVVAARLGHDAPLIGALAAHLNKERS</sequence>
<reference evidence="2" key="1">
    <citation type="submission" date="2017-12" db="EMBL/GenBank/DDBJ databases">
        <title>Genomic analysis of Paracoccus sp. CBA4604.</title>
        <authorList>
            <person name="Roh S.W."/>
            <person name="Kim J.Y."/>
            <person name="Kim J.S."/>
        </authorList>
    </citation>
    <scope>NUCLEOTIDE SEQUENCE [LARGE SCALE GENOMIC DNA]</scope>
    <source>
        <strain evidence="2">CBA4604</strain>
    </source>
</reference>
<evidence type="ECO:0000313" key="2">
    <source>
        <dbReference type="Proteomes" id="UP000234882"/>
    </source>
</evidence>
<dbReference type="InterPro" id="IPR043129">
    <property type="entry name" value="ATPase_NBD"/>
</dbReference>
<dbReference type="InterPro" id="IPR000600">
    <property type="entry name" value="ROK"/>
</dbReference>
<dbReference type="OrthoDB" id="9810372at2"/>
<dbReference type="PANTHER" id="PTHR18964">
    <property type="entry name" value="ROK (REPRESSOR, ORF, KINASE) FAMILY"/>
    <property type="match status" value="1"/>
</dbReference>
<dbReference type="Proteomes" id="UP000234882">
    <property type="component" value="Chromosome"/>
</dbReference>
<protein>
    <submittedName>
        <fullName evidence="1">N-acetylmannosamine kinase</fullName>
    </submittedName>
</protein>
<dbReference type="PANTHER" id="PTHR18964:SF169">
    <property type="entry name" value="N-ACETYLMANNOSAMINE KINASE"/>
    <property type="match status" value="1"/>
</dbReference>
<dbReference type="GO" id="GO:0019262">
    <property type="term" value="P:N-acetylneuraminate catabolic process"/>
    <property type="evidence" value="ECO:0007669"/>
    <property type="project" value="TreeGrafter"/>
</dbReference>